<keyword evidence="2" id="KW-0812">Transmembrane</keyword>
<dbReference type="PANTHER" id="PTHR15126">
    <property type="entry name" value="SH3-BINDING"/>
    <property type="match status" value="1"/>
</dbReference>
<proteinExistence type="predicted"/>
<feature type="transmembrane region" description="Helical" evidence="2">
    <location>
        <begin position="127"/>
        <end position="146"/>
    </location>
</feature>
<feature type="region of interest" description="Disordered" evidence="1">
    <location>
        <begin position="483"/>
        <end position="604"/>
    </location>
</feature>
<dbReference type="AlphaFoldDB" id="A0A8I5R608"/>
<sequence>MSLRCSVCMSPCCSVCMSTCFSVCTCPRVAPCLCACPRVAPCLCVHVRVLLRVCVCMSACCTMCVHMSTCFCVCMSTCCFMSVCACPCVALCVCVHIRMLLCVCVHVCVLLCVCVHIRVLLCVCVHVRVLLCVCVCISACCSVSVCMSTCCSVCVCACPCVAPCLCVNICACPVSVFILVLPCLCDRVLVSVCPHVCACPCVFVYIHIHVCVPVFLRVHVCAYVHLCVCQCIHVCICVSVSLSVRACVCQHICVCICVSVRVSACACVYLCVSIKGPPRPGVHCPPQPTLHCSDSSSDTDSFYGAVERPVDISLSPYPTDNEDYEHDDEDDSYMEPDSPEPGRLEDALTHPPAYPPPPVPTPRKPAFSDMPRAHSFTSKGPGPLLPPPPPKHGLPDVGPAAEDSKREPLGPRRAEPCPRVPPTPRRMSDPPLGAMPTAPGLRKPPCFRESASPSPEPWTPGHGACSTSSVAIMATATSRNCDKLKSFHLSPRGPPTSEPPPVPANKPKFLKTAEEDPPREAAMPGLFVPPVAPRPPALKLPVPEATARPAVLPRPEKPQLPHLQRSPPDGQSFRSFSFEKPQQPSQADAGGDDSDEDYEKVPLPNSVFINTTESCEVERLFKATSPRGEPQDGLYCIRNSSTKSGKVGARGRCPKAPCGWPLWLSTHPGCGQAQDSAVPRPLPLWTLTWCLS</sequence>
<evidence type="ECO:0000256" key="1">
    <source>
        <dbReference type="SAM" id="MobiDB-lite"/>
    </source>
</evidence>
<keyword evidence="2" id="KW-1133">Transmembrane helix</keyword>
<dbReference type="PANTHER" id="PTHR15126:SF4">
    <property type="entry name" value="SH3 DOMAIN-BINDING PROTEIN 2"/>
    <property type="match status" value="1"/>
</dbReference>
<name>A0A8I5R608_PAPAN</name>
<evidence type="ECO:0000313" key="3">
    <source>
        <dbReference type="Ensembl" id="ENSPANP00000050861.1"/>
    </source>
</evidence>
<dbReference type="InterPro" id="IPR036860">
    <property type="entry name" value="SH2_dom_sf"/>
</dbReference>
<dbReference type="GO" id="GO:0001784">
    <property type="term" value="F:phosphotyrosine residue binding"/>
    <property type="evidence" value="ECO:0007669"/>
    <property type="project" value="Ensembl"/>
</dbReference>
<feature type="transmembrane region" description="Helical" evidence="2">
    <location>
        <begin position="188"/>
        <end position="208"/>
    </location>
</feature>
<organism evidence="3 4">
    <name type="scientific">Papio anubis</name>
    <name type="common">Olive baboon</name>
    <dbReference type="NCBI Taxonomy" id="9555"/>
    <lineage>
        <taxon>Eukaryota</taxon>
        <taxon>Metazoa</taxon>
        <taxon>Chordata</taxon>
        <taxon>Craniata</taxon>
        <taxon>Vertebrata</taxon>
        <taxon>Euteleostomi</taxon>
        <taxon>Mammalia</taxon>
        <taxon>Eutheria</taxon>
        <taxon>Euarchontoglires</taxon>
        <taxon>Primates</taxon>
        <taxon>Haplorrhini</taxon>
        <taxon>Catarrhini</taxon>
        <taxon>Cercopithecidae</taxon>
        <taxon>Cercopithecinae</taxon>
        <taxon>Papio</taxon>
    </lineage>
</organism>
<evidence type="ECO:0000313" key="4">
    <source>
        <dbReference type="Proteomes" id="UP000028761"/>
    </source>
</evidence>
<feature type="compositionally biased region" description="Pro residues" evidence="1">
    <location>
        <begin position="383"/>
        <end position="392"/>
    </location>
</feature>
<feature type="compositionally biased region" description="Polar residues" evidence="1">
    <location>
        <begin position="572"/>
        <end position="586"/>
    </location>
</feature>
<dbReference type="GO" id="GO:0007165">
    <property type="term" value="P:signal transduction"/>
    <property type="evidence" value="ECO:0007669"/>
    <property type="project" value="InterPro"/>
</dbReference>
<evidence type="ECO:0000256" key="2">
    <source>
        <dbReference type="SAM" id="Phobius"/>
    </source>
</evidence>
<dbReference type="Proteomes" id="UP000028761">
    <property type="component" value="Chromosome 3"/>
</dbReference>
<feature type="transmembrane region" description="Helical" evidence="2">
    <location>
        <begin position="100"/>
        <end position="121"/>
    </location>
</feature>
<keyword evidence="2" id="KW-0472">Membrane</keyword>
<reference evidence="3 4" key="1">
    <citation type="submission" date="2012-03" db="EMBL/GenBank/DDBJ databases">
        <title>Whole Genome Assembly of Papio anubis.</title>
        <authorList>
            <person name="Liu Y.L."/>
            <person name="Abraham K.A."/>
            <person name="Akbar H.A."/>
            <person name="Ali S.A."/>
            <person name="Anosike U.A."/>
            <person name="Aqrawi P.A."/>
            <person name="Arias F.A."/>
            <person name="Attaway T.A."/>
            <person name="Awwad R.A."/>
            <person name="Babu C.B."/>
            <person name="Bandaranaike D.B."/>
            <person name="Battles P.B."/>
            <person name="Bell A.B."/>
            <person name="Beltran B.B."/>
            <person name="Berhane-Mersha D.B."/>
            <person name="Bess C.B."/>
            <person name="Bickham C.B."/>
            <person name="Bolden T.B."/>
            <person name="Carter K.C."/>
            <person name="Chau D.C."/>
            <person name="Chavez A.C."/>
            <person name="Clerc-Blankenburg K.C."/>
            <person name="Coyle M.C."/>
            <person name="Dao M.D."/>
            <person name="Davila M.L.D."/>
            <person name="Davy-Carroll L.D."/>
            <person name="Denson S.D."/>
            <person name="Dinh H.D."/>
            <person name="Fernandez S.F."/>
            <person name="Fernando P.F."/>
            <person name="Forbes L.F."/>
            <person name="Francis C.F."/>
            <person name="Francisco L.F."/>
            <person name="Fu Q.F."/>
            <person name="Garcia-Iii R.G."/>
            <person name="Garrett T.G."/>
            <person name="Gross S.G."/>
            <person name="Gubbala S.G."/>
            <person name="Hirani K.H."/>
            <person name="Hogues M.H."/>
            <person name="Hollins B.H."/>
            <person name="Jackson L.J."/>
            <person name="Javaid M.J."/>
            <person name="Jhangiani S.J."/>
            <person name="Johnson A.J."/>
            <person name="Johnson B.J."/>
            <person name="Jones J.J."/>
            <person name="Joshi V.J."/>
            <person name="Kalu J.K."/>
            <person name="Khan N.K."/>
            <person name="Korchina V.K."/>
            <person name="Kovar C.K."/>
            <person name="Lago L.L."/>
            <person name="Lara F.L."/>
            <person name="Le T.-K.L."/>
            <person name="Lee S.L."/>
            <person name="Legall-Iii F.L."/>
            <person name="Lemon S.L."/>
            <person name="Liu J.L."/>
            <person name="Liu Y.-S.L."/>
            <person name="Liyanage D.L."/>
            <person name="Lopez J.L."/>
            <person name="Lorensuhewa L.L."/>
            <person name="Mata R.M."/>
            <person name="Mathew T.M."/>
            <person name="Mercado C.M."/>
            <person name="Mercado I.M."/>
            <person name="Morales K.M."/>
            <person name="Morgan M.M."/>
            <person name="Munidasa M.M."/>
            <person name="Ngo D.N."/>
            <person name="Nguyen L.N."/>
            <person name="Nguyen T.N."/>
            <person name="Nguyen N.N."/>
            <person name="Obregon M.O."/>
            <person name="Okwuonu G.O."/>
            <person name="Ongeri F.O."/>
            <person name="Onwere C.O."/>
            <person name="Osifeso I.O."/>
            <person name="Parra A.P."/>
            <person name="Patil S.P."/>
            <person name="Perez A.P."/>
            <person name="Perez Y.P."/>
            <person name="Pham C.P."/>
            <person name="Pu L.-L.P."/>
            <person name="Puazo M.P."/>
            <person name="Quiroz J.Q."/>
            <person name="Rouhana J.R."/>
            <person name="Ruiz M.R."/>
            <person name="Ruiz S.-J.R."/>
            <person name="Saada N.S."/>
            <person name="Santibanez J.S."/>
            <person name="Scheel M.S."/>
            <person name="Schneider B.S."/>
            <person name="Simmons D.S."/>
            <person name="Sisson I.S."/>
            <person name="Tang L.-Y.T."/>
            <person name="Thornton R.T."/>
            <person name="Tisius J.T."/>
            <person name="Toledanes G.T."/>
            <person name="Trejos Z.T."/>
            <person name="Usmani K.U."/>
            <person name="Varghese R.V."/>
            <person name="Vattathil S.V."/>
            <person name="Vee V.V."/>
            <person name="Walker D.W."/>
            <person name="Weissenberger G.W."/>
            <person name="White C.W."/>
            <person name="Williams A.W."/>
            <person name="Woodworth J.W."/>
            <person name="Wright R.W."/>
            <person name="Zhu Y.Z."/>
            <person name="Han Y.H."/>
            <person name="Newsham I.N."/>
            <person name="Nazareth L.N."/>
            <person name="Worley K.W."/>
            <person name="Muzny D.M."/>
            <person name="Rogers J.R."/>
            <person name="Gibbs R.G."/>
        </authorList>
    </citation>
    <scope>NUCLEOTIDE SEQUENCE [LARGE SCALE GENOMIC DNA]</scope>
</reference>
<keyword evidence="4" id="KW-1185">Reference proteome</keyword>
<dbReference type="Gene3D" id="3.30.505.10">
    <property type="entry name" value="SH2 domain"/>
    <property type="match status" value="1"/>
</dbReference>
<reference evidence="3" key="3">
    <citation type="submission" date="2025-09" db="UniProtKB">
        <authorList>
            <consortium name="Ensembl"/>
        </authorList>
    </citation>
    <scope>IDENTIFICATION</scope>
</reference>
<feature type="compositionally biased region" description="Pro residues" evidence="1">
    <location>
        <begin position="352"/>
        <end position="363"/>
    </location>
</feature>
<feature type="compositionally biased region" description="Pro residues" evidence="1">
    <location>
        <begin position="492"/>
        <end position="504"/>
    </location>
</feature>
<dbReference type="GO" id="GO:0017124">
    <property type="term" value="F:SH3 domain binding"/>
    <property type="evidence" value="ECO:0007669"/>
    <property type="project" value="TreeGrafter"/>
</dbReference>
<protein>
    <submittedName>
        <fullName evidence="3">SH3 domain binding protein 2</fullName>
    </submittedName>
</protein>
<dbReference type="GeneTree" id="ENSGT00390000002216"/>
<feature type="compositionally biased region" description="Acidic residues" evidence="1">
    <location>
        <begin position="320"/>
        <end position="338"/>
    </location>
</feature>
<reference evidence="3" key="2">
    <citation type="submission" date="2025-08" db="UniProtKB">
        <authorList>
            <consortium name="Ensembl"/>
        </authorList>
    </citation>
    <scope>IDENTIFICATION</scope>
</reference>
<gene>
    <name evidence="3" type="primary">SH3BP2</name>
</gene>
<feature type="region of interest" description="Disordered" evidence="1">
    <location>
        <begin position="312"/>
        <end position="463"/>
    </location>
</feature>
<dbReference type="InterPro" id="IPR035848">
    <property type="entry name" value="SH3BP2"/>
</dbReference>
<feature type="transmembrane region" description="Helical" evidence="2">
    <location>
        <begin position="153"/>
        <end position="182"/>
    </location>
</feature>
<feature type="transmembrane region" description="Helical" evidence="2">
    <location>
        <begin position="65"/>
        <end position="93"/>
    </location>
</feature>
<accession>A0A8I5R608</accession>
<dbReference type="Ensembl" id="ENSPANT00000083198.1">
    <property type="protein sequence ID" value="ENSPANP00000050861.1"/>
    <property type="gene ID" value="ENSPANG00000021586.3"/>
</dbReference>
<feature type="compositionally biased region" description="Basic and acidic residues" evidence="1">
    <location>
        <begin position="402"/>
        <end position="416"/>
    </location>
</feature>